<comment type="similarity">
    <text evidence="5">Belongs to the GART family.</text>
</comment>
<dbReference type="InterPro" id="IPR001555">
    <property type="entry name" value="GART_AS"/>
</dbReference>
<dbReference type="PANTHER" id="PTHR43369:SF2">
    <property type="entry name" value="PHOSPHORIBOSYLGLYCINAMIDE FORMYLTRANSFERASE"/>
    <property type="match status" value="1"/>
</dbReference>
<evidence type="ECO:0000256" key="1">
    <source>
        <dbReference type="ARBA" id="ARBA00005054"/>
    </source>
</evidence>
<keyword evidence="4" id="KW-0658">Purine biosynthesis</keyword>
<dbReference type="InterPro" id="IPR002376">
    <property type="entry name" value="Formyl_transf_N"/>
</dbReference>
<sequence>MSGRKKVAVLISGRGSNMSALIEAAKEEKFPVDISLVISNQPTAKGLETARSHGIEAVAIDHAEFETRETFEQELHKTLVSRDIEMVACAGFMRKLTASFTRNWEGRMINIHPSLLPKYKGLNTHQRALDAGDEEHGCTVHYVTAELDSGPVIMQASVPILKGDTADDLAARVLTEEHRIFPLALARVAEDLAGQ</sequence>
<dbReference type="AlphaFoldDB" id="A0A3B0REC1"/>
<dbReference type="PANTHER" id="PTHR43369">
    <property type="entry name" value="PHOSPHORIBOSYLGLYCINAMIDE FORMYLTRANSFERASE"/>
    <property type="match status" value="1"/>
</dbReference>
<evidence type="ECO:0000256" key="3">
    <source>
        <dbReference type="ARBA" id="ARBA00022679"/>
    </source>
</evidence>
<evidence type="ECO:0000256" key="4">
    <source>
        <dbReference type="ARBA" id="ARBA00022755"/>
    </source>
</evidence>
<dbReference type="InterPro" id="IPR004607">
    <property type="entry name" value="GART"/>
</dbReference>
<dbReference type="InterPro" id="IPR036477">
    <property type="entry name" value="Formyl_transf_N_sf"/>
</dbReference>
<dbReference type="SUPFAM" id="SSF53328">
    <property type="entry name" value="Formyltransferase"/>
    <property type="match status" value="1"/>
</dbReference>
<protein>
    <recommendedName>
        <fullName evidence="2">phosphoribosylglycinamide formyltransferase 1</fullName>
        <ecNumber evidence="2">2.1.2.2</ecNumber>
    </recommendedName>
    <alternativeName>
        <fullName evidence="7">5'-phosphoribosylglycinamide transformylase</fullName>
    </alternativeName>
    <alternativeName>
        <fullName evidence="6">GAR transformylase</fullName>
    </alternativeName>
</protein>
<comment type="pathway">
    <text evidence="1">Purine metabolism; IMP biosynthesis via de novo pathway; N(2)-formyl-N(1)-(5-phospho-D-ribosyl)glycinamide from N(1)-(5-phospho-D-ribosyl)glycinamide (10-formyl THF route): step 1/1.</text>
</comment>
<evidence type="ECO:0000256" key="7">
    <source>
        <dbReference type="ARBA" id="ARBA00041682"/>
    </source>
</evidence>
<dbReference type="Gene3D" id="3.40.50.170">
    <property type="entry name" value="Formyl transferase, N-terminal domain"/>
    <property type="match status" value="1"/>
</dbReference>
<feature type="domain" description="Formyl transferase N-terminal" evidence="9">
    <location>
        <begin position="5"/>
        <end position="185"/>
    </location>
</feature>
<evidence type="ECO:0000313" key="10">
    <source>
        <dbReference type="EMBL" id="VAV86418.1"/>
    </source>
</evidence>
<name>A0A3B0REC1_9ZZZZ</name>
<evidence type="ECO:0000256" key="8">
    <source>
        <dbReference type="ARBA" id="ARBA00047664"/>
    </source>
</evidence>
<accession>A0A3B0REC1</accession>
<dbReference type="GO" id="GO:0005829">
    <property type="term" value="C:cytosol"/>
    <property type="evidence" value="ECO:0007669"/>
    <property type="project" value="TreeGrafter"/>
</dbReference>
<evidence type="ECO:0000256" key="5">
    <source>
        <dbReference type="ARBA" id="ARBA00038440"/>
    </source>
</evidence>
<dbReference type="HAMAP" id="MF_01930">
    <property type="entry name" value="PurN"/>
    <property type="match status" value="1"/>
</dbReference>
<dbReference type="CDD" id="cd08645">
    <property type="entry name" value="FMT_core_GART"/>
    <property type="match status" value="1"/>
</dbReference>
<dbReference type="UniPathway" id="UPA00074">
    <property type="reaction ID" value="UER00126"/>
</dbReference>
<dbReference type="NCBIfam" id="TIGR00639">
    <property type="entry name" value="PurN"/>
    <property type="match status" value="1"/>
</dbReference>
<dbReference type="Pfam" id="PF00551">
    <property type="entry name" value="Formyl_trans_N"/>
    <property type="match status" value="1"/>
</dbReference>
<proteinExistence type="inferred from homology"/>
<dbReference type="GO" id="GO:0006189">
    <property type="term" value="P:'de novo' IMP biosynthetic process"/>
    <property type="evidence" value="ECO:0007669"/>
    <property type="project" value="UniProtKB-UniPathway"/>
</dbReference>
<keyword evidence="3 10" id="KW-0808">Transferase</keyword>
<comment type="catalytic activity">
    <reaction evidence="8">
        <text>N(1)-(5-phospho-beta-D-ribosyl)glycinamide + (6R)-10-formyltetrahydrofolate = N(2)-formyl-N(1)-(5-phospho-beta-D-ribosyl)glycinamide + (6S)-5,6,7,8-tetrahydrofolate + H(+)</text>
        <dbReference type="Rhea" id="RHEA:15053"/>
        <dbReference type="ChEBI" id="CHEBI:15378"/>
        <dbReference type="ChEBI" id="CHEBI:57453"/>
        <dbReference type="ChEBI" id="CHEBI:143788"/>
        <dbReference type="ChEBI" id="CHEBI:147286"/>
        <dbReference type="ChEBI" id="CHEBI:195366"/>
        <dbReference type="EC" id="2.1.2.2"/>
    </reaction>
</comment>
<reference evidence="10" key="1">
    <citation type="submission" date="2018-06" db="EMBL/GenBank/DDBJ databases">
        <authorList>
            <person name="Zhirakovskaya E."/>
        </authorList>
    </citation>
    <scope>NUCLEOTIDE SEQUENCE</scope>
</reference>
<organism evidence="10">
    <name type="scientific">hydrothermal vent metagenome</name>
    <dbReference type="NCBI Taxonomy" id="652676"/>
    <lineage>
        <taxon>unclassified sequences</taxon>
        <taxon>metagenomes</taxon>
        <taxon>ecological metagenomes</taxon>
    </lineage>
</organism>
<evidence type="ECO:0000256" key="6">
    <source>
        <dbReference type="ARBA" id="ARBA00041324"/>
    </source>
</evidence>
<dbReference type="PROSITE" id="PS00373">
    <property type="entry name" value="GART"/>
    <property type="match status" value="1"/>
</dbReference>
<dbReference type="EMBL" id="UOEC01000003">
    <property type="protein sequence ID" value="VAV86418.1"/>
    <property type="molecule type" value="Genomic_DNA"/>
</dbReference>
<evidence type="ECO:0000256" key="2">
    <source>
        <dbReference type="ARBA" id="ARBA00012254"/>
    </source>
</evidence>
<evidence type="ECO:0000259" key="9">
    <source>
        <dbReference type="Pfam" id="PF00551"/>
    </source>
</evidence>
<dbReference type="EC" id="2.1.2.2" evidence="2"/>
<gene>
    <name evidence="10" type="ORF">MNBD_ALPHA08-2118</name>
</gene>
<dbReference type="GO" id="GO:0004644">
    <property type="term" value="F:phosphoribosylglycinamide formyltransferase activity"/>
    <property type="evidence" value="ECO:0007669"/>
    <property type="project" value="UniProtKB-EC"/>
</dbReference>